<sequence>MFKKIALVVPLLFLGACGTSEKLVTVENAEVIDIGGLDCKQRFCDYYLTVKKGDTTVKLRSSELTAKAATKGSKVKFTYDPTSLEIESLMFTDFDPKEENKNDAK</sequence>
<name>A0A1X9SGI5_9CAUD</name>
<accession>A0A1X9SGI5</accession>
<reference evidence="2" key="1">
    <citation type="submission" date="2017-04" db="EMBL/GenBank/DDBJ databases">
        <authorList>
            <person name="Abille Z."/>
            <person name="Afsharjavan R."/>
            <person name="Alms C.E."/>
            <person name="Anil A."/>
            <person name="Azuma E.A."/>
            <person name="Boateng D."/>
            <person name="Bowden K.V."/>
            <person name="Bui Q."/>
            <person name="Callaghan K.D."/>
            <person name="Canova P.N."/>
            <person name="Carter A.-G.V."/>
            <person name="Carty B."/>
            <person name="Choudhary A."/>
            <person name="Chugh K."/>
            <person name="Clark C.B."/>
            <person name="Clark J."/>
            <person name="Cortez R."/>
            <person name="Dalwadi R.M."/>
            <person name="Daou G."/>
            <person name="Das M."/>
            <person name="Dasari S."/>
            <person name="Davis E.H."/>
            <person name="Defreitas N."/>
            <person name="Demirji J."/>
            <person name="Endres C."/>
            <person name="Fakhar S."/>
            <person name="Feeley N."/>
            <person name="Flores D.C."/>
            <person name="Fowler A.R."/>
            <person name="George T."/>
            <person name="Greis H.L."/>
            <person name="Groleau D.L."/>
            <person name="Gulati J.K."/>
            <person name="Guzman W."/>
            <person name="Hallworth A.N."/>
            <person name="Hariri A."/>
            <person name="Haya V.N."/>
            <person name="Hoffman A.K."/>
            <person name="Horne B."/>
            <person name="Howard T."/>
            <person name="Iglesia A.J."/>
            <person name="Ijezie O.D."/>
            <person name="Incognito N.A."/>
            <person name="Inen J.A."/>
            <person name="Jaiswal A."/>
            <person name="Jezek R.A."/>
            <person name="Kawa A.C."/>
            <person name="Khan F."/>
            <person name="Khin A.C."/>
            <person name="Knapo J."/>
            <person name="Kong A.S."/>
            <person name="Le B.Q."/>
            <person name="Le Q.M."/>
            <person name="Le T.-H.M."/>
            <person name="Lee M."/>
            <person name="Lockwood J.L."/>
            <person name="Loto-Rojas G.S."/>
            <person name="Mantzavinos A."/>
            <person name="Martinez D.R."/>
            <person name="Meadows A.R."/>
            <person name="Mehr S."/>
            <person name="Mellon M.N."/>
            <person name="Memon S."/>
            <person name="Miller B."/>
            <person name="Min S."/>
            <person name="Mitchell L.M."/>
            <person name="Mohamed I.R."/>
            <person name="Mohammed F.O."/>
            <person name="More S."/>
            <person name="Muntaha S."/>
            <person name="Nadeem I."/>
            <person name="Ndjeumen-Njinguet A.S."/>
            <person name="Ng P."/>
            <person name="Ngu V.E."/>
            <person name="Nguyen B.N."/>
            <person name="OHern C.T."/>
            <person name="Oboh U.S."/>
            <person name="Pagano C.W."/>
            <person name="Panakal P.R."/>
            <person name="Park D.A."/>
            <person name="Parsana D."/>
            <person name="Patel P."/>
            <person name="Patel V.S."/>
            <person name="Patwardhan V.M."/>
            <person name="Pawar S.D."/>
            <person name="Payne V.R."/>
            <person name="Petricel I.M."/>
            <person name="Phillips C."/>
            <person name="Puglisi K.M."/>
            <person name="Ramaprasad G."/>
            <person name="Raza A.S."/>
            <person name="Rivera-Oven A.G."/>
            <person name="Robins E."/>
            <person name="Roeun D.C."/>
            <person name="Rostovtseva N."/>
            <person name="Sadat M."/>
            <person name="Seas A."/>
            <person name="So E.J."/>
            <person name="Sogbesan C."/>
            <person name="Strumsky L.A."/>
            <person name="Sun J.L."/>
            <person name="Sutherland H.J."/>
            <person name="Tchakounte I."/>
            <person name="Tewell J.R."/>
            <person name="Thapa D.J."/>
            <person name="Tkach Y."/>
            <person name="Tran C.D."/>
            <person name="Tran V."/>
            <person name="Vithayathil T."/>
            <person name="Vivekanandan A."/>
            <person name="Wang S.R."/>
            <person name="White E."/>
            <person name="Yang A.L."/>
            <person name="Ye D.T."/>
            <person name="Yirenkyi M."/>
            <person name="Zarb J.S."/>
            <person name="Zhang S."/>
            <person name="Zhou M.T."/>
            <person name="Cao A."/>
            <person name="Nguyen K.M."/>
            <person name="Patel K."/>
            <person name="Patel P."/>
            <person name="Pennington E."/>
            <person name="Sendze O."/>
            <person name="Zahangir S."/>
            <person name="Correa-Mendez M."/>
            <person name="Fabian M.F."/>
            <person name="Liu S."/>
            <person name="Jethmalani Y."/>
            <person name="Nunn R."/>
            <person name="Prakash A."/>
            <person name="Louise T."/>
            <person name="Russell D.A."/>
            <person name="Hatfull G.F."/>
            <person name="Erill I."/>
            <person name="Caruso S.M."/>
        </authorList>
    </citation>
    <scope>NUCLEOTIDE SEQUENCE [LARGE SCALE GENOMIC DNA]</scope>
</reference>
<protein>
    <recommendedName>
        <fullName evidence="3">Lipoprotein</fullName>
    </recommendedName>
</protein>
<organism evidence="1 2">
    <name type="scientific">Bacillus phage Flapjack</name>
    <dbReference type="NCBI Taxonomy" id="1983465"/>
    <lineage>
        <taxon>Viruses</taxon>
        <taxon>Duplodnaviria</taxon>
        <taxon>Heunggongvirae</taxon>
        <taxon>Uroviricota</taxon>
        <taxon>Caudoviricetes</taxon>
        <taxon>Herelleviridae</taxon>
        <taxon>Bastillevirinae</taxon>
        <taxon>Bequatrovirus</taxon>
        <taxon>Bequatrovirus spock</taxon>
    </lineage>
</organism>
<evidence type="ECO:0000313" key="2">
    <source>
        <dbReference type="Proteomes" id="UP000222741"/>
    </source>
</evidence>
<proteinExistence type="predicted"/>
<gene>
    <name evidence="1" type="ORF">FLAPJACK_248</name>
</gene>
<evidence type="ECO:0000313" key="1">
    <source>
        <dbReference type="EMBL" id="ARQ95159.1"/>
    </source>
</evidence>
<evidence type="ECO:0008006" key="3">
    <source>
        <dbReference type="Google" id="ProtNLM"/>
    </source>
</evidence>
<dbReference type="PROSITE" id="PS51257">
    <property type="entry name" value="PROKAR_LIPOPROTEIN"/>
    <property type="match status" value="1"/>
</dbReference>
<dbReference type="Proteomes" id="UP000222741">
    <property type="component" value="Segment"/>
</dbReference>
<dbReference type="EMBL" id="KY888882">
    <property type="protein sequence ID" value="ARQ95159.1"/>
    <property type="molecule type" value="Genomic_DNA"/>
</dbReference>